<comment type="caution">
    <text evidence="1">The sequence shown here is derived from an EMBL/GenBank/DDBJ whole genome shotgun (WGS) entry which is preliminary data.</text>
</comment>
<dbReference type="EMBL" id="CAJNOR010000107">
    <property type="protein sequence ID" value="CAF0799725.1"/>
    <property type="molecule type" value="Genomic_DNA"/>
</dbReference>
<proteinExistence type="predicted"/>
<keyword evidence="2" id="KW-1185">Reference proteome</keyword>
<dbReference type="AlphaFoldDB" id="A0A813SP52"/>
<dbReference type="Proteomes" id="UP000663828">
    <property type="component" value="Unassembled WGS sequence"/>
</dbReference>
<evidence type="ECO:0000313" key="1">
    <source>
        <dbReference type="EMBL" id="CAF0799725.1"/>
    </source>
</evidence>
<reference evidence="1" key="1">
    <citation type="submission" date="2021-02" db="EMBL/GenBank/DDBJ databases">
        <authorList>
            <person name="Nowell W R."/>
        </authorList>
    </citation>
    <scope>NUCLEOTIDE SEQUENCE</scope>
</reference>
<protein>
    <submittedName>
        <fullName evidence="1">Uncharacterized protein</fullName>
    </submittedName>
</protein>
<evidence type="ECO:0000313" key="2">
    <source>
        <dbReference type="Proteomes" id="UP000663828"/>
    </source>
</evidence>
<sequence>MPLRRVSSAERHDTLTLINEKTCVSTSPYPIHGTFINTDAIPRSEFYFQVDSIISQFPKLITQRFYRTLSLLRDVLNSNALDSSYFLNWDWQIDVNRTRITTPVRPEAEVISLNQEE</sequence>
<name>A0A813SP52_ADIRI</name>
<organism evidence="1 2">
    <name type="scientific">Adineta ricciae</name>
    <name type="common">Rotifer</name>
    <dbReference type="NCBI Taxonomy" id="249248"/>
    <lineage>
        <taxon>Eukaryota</taxon>
        <taxon>Metazoa</taxon>
        <taxon>Spiralia</taxon>
        <taxon>Gnathifera</taxon>
        <taxon>Rotifera</taxon>
        <taxon>Eurotatoria</taxon>
        <taxon>Bdelloidea</taxon>
        <taxon>Adinetida</taxon>
        <taxon>Adinetidae</taxon>
        <taxon>Adineta</taxon>
    </lineage>
</organism>
<accession>A0A813SP52</accession>
<gene>
    <name evidence="1" type="ORF">XAT740_LOCUS2914</name>
</gene>